<keyword evidence="4" id="KW-0349">Heme</keyword>
<dbReference type="OrthoDB" id="823504at2759"/>
<comment type="subcellular location">
    <subcellularLocation>
        <location evidence="1">Secreted</location>
    </subcellularLocation>
</comment>
<proteinExistence type="predicted"/>
<dbReference type="Pfam" id="PF03098">
    <property type="entry name" value="An_peroxidase"/>
    <property type="match status" value="1"/>
</dbReference>
<evidence type="ECO:0000313" key="6">
    <source>
        <dbReference type="EMBL" id="PXF40415.1"/>
    </source>
</evidence>
<dbReference type="InterPro" id="IPR010255">
    <property type="entry name" value="Haem_peroxidase_sf"/>
</dbReference>
<dbReference type="InterPro" id="IPR019791">
    <property type="entry name" value="Haem_peroxidase_animal"/>
</dbReference>
<evidence type="ECO:0000256" key="2">
    <source>
        <dbReference type="ARBA" id="ARBA00022525"/>
    </source>
</evidence>
<dbReference type="PRINTS" id="PR00457">
    <property type="entry name" value="ANPEROXIDASE"/>
</dbReference>
<dbReference type="PROSITE" id="PS50292">
    <property type="entry name" value="PEROXIDASE_3"/>
    <property type="match status" value="1"/>
</dbReference>
<dbReference type="GO" id="GO:0005576">
    <property type="term" value="C:extracellular region"/>
    <property type="evidence" value="ECO:0007669"/>
    <property type="project" value="UniProtKB-SubCell"/>
</dbReference>
<sequence length="564" mass="64333">MTSPPLFFHFCVFFFLVSGVYAQAPRPNGRDNTALTPLSEDDADLPVQQLAQCNQTHFRTYDGSCNNLRNPLWAAAGTAQFTYHPSHTSTTALGSRLPSARLLSNILSSQSSDLLNNRFVSEFTVFFGQFLDHTIVATPVNQSESMPIPIPHADPIFSNFSKGTLPFHRSVRAALPDAPHLERPINSLSSLIDLSSVYGADDLRTNVLRSFSKGEIRTSPKGMLQLNTQRLRNAPSNQPHFFLAGDHRANEHPMLTALHILFVREHNRICRELKAQYPRWDDERLFQNARHINIAQFQKVVYEEFIPAMTGRYVGRYYGYLPNVNPTVSLIFSTAAYRVGHTMVGNSIHRLGKGLRNMPSFQFTSMFFRPSTVMNEGIEPFLRGSLYHRAQEVDLSVHDALRNFLFTGIPQESGVDLVALNIQRGRDHALPTYNKVRQLMGRRPARTFADISRDPAVQSKLATAYGTVNKVELWPGLVAEDHVHRASMGPTMLRIWHTEFARLRDGDRFYYRRWQAFPLHMWWRVPSLRRFVYSRRSTMREILIQNTGIASWEVPRNPFFSGGL</sequence>
<dbReference type="InterPro" id="IPR037120">
    <property type="entry name" value="Haem_peroxidase_sf_animal"/>
</dbReference>
<keyword evidence="5" id="KW-0732">Signal</keyword>
<dbReference type="GO" id="GO:0004601">
    <property type="term" value="F:peroxidase activity"/>
    <property type="evidence" value="ECO:0007669"/>
    <property type="project" value="InterPro"/>
</dbReference>
<feature type="signal peptide" evidence="5">
    <location>
        <begin position="1"/>
        <end position="22"/>
    </location>
</feature>
<keyword evidence="4" id="KW-0479">Metal-binding</keyword>
<keyword evidence="3" id="KW-0325">Glycoprotein</keyword>
<organism evidence="6 7">
    <name type="scientific">Gracilariopsis chorda</name>
    <dbReference type="NCBI Taxonomy" id="448386"/>
    <lineage>
        <taxon>Eukaryota</taxon>
        <taxon>Rhodophyta</taxon>
        <taxon>Florideophyceae</taxon>
        <taxon>Rhodymeniophycidae</taxon>
        <taxon>Gracilariales</taxon>
        <taxon>Gracilariaceae</taxon>
        <taxon>Gracilariopsis</taxon>
    </lineage>
</organism>
<reference evidence="6 7" key="1">
    <citation type="journal article" date="2018" name="Mol. Biol. Evol.">
        <title>Analysis of the draft genome of the red seaweed Gracilariopsis chorda provides insights into genome size evolution in Rhodophyta.</title>
        <authorList>
            <person name="Lee J."/>
            <person name="Yang E.C."/>
            <person name="Graf L."/>
            <person name="Yang J.H."/>
            <person name="Qiu H."/>
            <person name="Zel Zion U."/>
            <person name="Chan C.X."/>
            <person name="Stephens T.G."/>
            <person name="Weber A.P.M."/>
            <person name="Boo G.H."/>
            <person name="Boo S.M."/>
            <person name="Kim K.M."/>
            <person name="Shin Y."/>
            <person name="Jung M."/>
            <person name="Lee S.J."/>
            <person name="Yim H.S."/>
            <person name="Lee J.H."/>
            <person name="Bhattacharya D."/>
            <person name="Yoon H.S."/>
        </authorList>
    </citation>
    <scope>NUCLEOTIDE SEQUENCE [LARGE SCALE GENOMIC DNA]</scope>
    <source>
        <strain evidence="6 7">SKKU-2015</strain>
        <tissue evidence="6">Whole body</tissue>
    </source>
</reference>
<dbReference type="SUPFAM" id="SSF48113">
    <property type="entry name" value="Heme-dependent peroxidases"/>
    <property type="match status" value="1"/>
</dbReference>
<keyword evidence="7" id="KW-1185">Reference proteome</keyword>
<dbReference type="PANTHER" id="PTHR11475:SF4">
    <property type="entry name" value="CHORION PEROXIDASE"/>
    <property type="match status" value="1"/>
</dbReference>
<feature type="binding site" description="axial binding residue" evidence="4">
    <location>
        <position position="341"/>
    </location>
    <ligand>
        <name>heme b</name>
        <dbReference type="ChEBI" id="CHEBI:60344"/>
    </ligand>
    <ligandPart>
        <name>Fe</name>
        <dbReference type="ChEBI" id="CHEBI:18248"/>
    </ligandPart>
</feature>
<gene>
    <name evidence="6" type="ORF">BWQ96_09875</name>
</gene>
<evidence type="ECO:0000313" key="7">
    <source>
        <dbReference type="Proteomes" id="UP000247409"/>
    </source>
</evidence>
<evidence type="ECO:0000256" key="1">
    <source>
        <dbReference type="ARBA" id="ARBA00004613"/>
    </source>
</evidence>
<keyword evidence="2" id="KW-0964">Secreted</keyword>
<evidence type="ECO:0000256" key="4">
    <source>
        <dbReference type="PIRSR" id="PIRSR619791-2"/>
    </source>
</evidence>
<name>A0A2V3IE98_9FLOR</name>
<evidence type="ECO:0000256" key="5">
    <source>
        <dbReference type="SAM" id="SignalP"/>
    </source>
</evidence>
<accession>A0A2V3IE98</accession>
<dbReference type="GO" id="GO:0020037">
    <property type="term" value="F:heme binding"/>
    <property type="evidence" value="ECO:0007669"/>
    <property type="project" value="InterPro"/>
</dbReference>
<dbReference type="Proteomes" id="UP000247409">
    <property type="component" value="Unassembled WGS sequence"/>
</dbReference>
<dbReference type="Gene3D" id="1.10.640.10">
    <property type="entry name" value="Haem peroxidase domain superfamily, animal type"/>
    <property type="match status" value="1"/>
</dbReference>
<keyword evidence="4" id="KW-0408">Iron</keyword>
<dbReference type="GO" id="GO:0046872">
    <property type="term" value="F:metal ion binding"/>
    <property type="evidence" value="ECO:0007669"/>
    <property type="project" value="UniProtKB-KW"/>
</dbReference>
<dbReference type="PANTHER" id="PTHR11475">
    <property type="entry name" value="OXIDASE/PEROXIDASE"/>
    <property type="match status" value="1"/>
</dbReference>
<dbReference type="AlphaFoldDB" id="A0A2V3IE98"/>
<protein>
    <submittedName>
        <fullName evidence="6">Peroxinectin A</fullName>
    </submittedName>
</protein>
<dbReference type="EMBL" id="NBIV01000298">
    <property type="protein sequence ID" value="PXF40415.1"/>
    <property type="molecule type" value="Genomic_DNA"/>
</dbReference>
<evidence type="ECO:0000256" key="3">
    <source>
        <dbReference type="ARBA" id="ARBA00023180"/>
    </source>
</evidence>
<feature type="chain" id="PRO_5016025814" evidence="5">
    <location>
        <begin position="23"/>
        <end position="564"/>
    </location>
</feature>
<dbReference type="GO" id="GO:0006979">
    <property type="term" value="P:response to oxidative stress"/>
    <property type="evidence" value="ECO:0007669"/>
    <property type="project" value="InterPro"/>
</dbReference>
<comment type="caution">
    <text evidence="6">The sequence shown here is derived from an EMBL/GenBank/DDBJ whole genome shotgun (WGS) entry which is preliminary data.</text>
</comment>